<proteinExistence type="predicted"/>
<reference evidence="1" key="1">
    <citation type="submission" date="2021-03" db="EMBL/GenBank/DDBJ databases">
        <title>Draft genome sequence of rust myrtle Austropuccinia psidii MF-1, a brazilian biotype.</title>
        <authorList>
            <person name="Quecine M.C."/>
            <person name="Pachon D.M.R."/>
            <person name="Bonatelli M.L."/>
            <person name="Correr F.H."/>
            <person name="Franceschini L.M."/>
            <person name="Leite T.F."/>
            <person name="Margarido G.R.A."/>
            <person name="Almeida C.A."/>
            <person name="Ferrarezi J.A."/>
            <person name="Labate C.A."/>
        </authorList>
    </citation>
    <scope>NUCLEOTIDE SEQUENCE</scope>
    <source>
        <strain evidence="1">MF-1</strain>
    </source>
</reference>
<dbReference type="PANTHER" id="PTHR11439:SF467">
    <property type="entry name" value="INTEGRASE CATALYTIC DOMAIN-CONTAINING PROTEIN"/>
    <property type="match status" value="1"/>
</dbReference>
<accession>A0A9Q3F532</accession>
<keyword evidence="2" id="KW-1185">Reference proteome</keyword>
<evidence type="ECO:0000313" key="2">
    <source>
        <dbReference type="Proteomes" id="UP000765509"/>
    </source>
</evidence>
<dbReference type="OrthoDB" id="3255262at2759"/>
<protein>
    <recommendedName>
        <fullName evidence="3">Copia protein</fullName>
    </recommendedName>
</protein>
<dbReference type="PANTHER" id="PTHR11439">
    <property type="entry name" value="GAG-POL-RELATED RETROTRANSPOSON"/>
    <property type="match status" value="1"/>
</dbReference>
<name>A0A9Q3F532_9BASI</name>
<dbReference type="Proteomes" id="UP000765509">
    <property type="component" value="Unassembled WGS sequence"/>
</dbReference>
<dbReference type="CDD" id="cd09272">
    <property type="entry name" value="RNase_HI_RT_Ty1"/>
    <property type="match status" value="1"/>
</dbReference>
<dbReference type="EMBL" id="AVOT02038978">
    <property type="protein sequence ID" value="MBW0533956.1"/>
    <property type="molecule type" value="Genomic_DNA"/>
</dbReference>
<evidence type="ECO:0000313" key="1">
    <source>
        <dbReference type="EMBL" id="MBW0533956.1"/>
    </source>
</evidence>
<organism evidence="1 2">
    <name type="scientific">Austropuccinia psidii MF-1</name>
    <dbReference type="NCBI Taxonomy" id="1389203"/>
    <lineage>
        <taxon>Eukaryota</taxon>
        <taxon>Fungi</taxon>
        <taxon>Dikarya</taxon>
        <taxon>Basidiomycota</taxon>
        <taxon>Pucciniomycotina</taxon>
        <taxon>Pucciniomycetes</taxon>
        <taxon>Pucciniales</taxon>
        <taxon>Sphaerophragmiaceae</taxon>
        <taxon>Austropuccinia</taxon>
    </lineage>
</organism>
<evidence type="ECO:0008006" key="3">
    <source>
        <dbReference type="Google" id="ProtNLM"/>
    </source>
</evidence>
<sequence>MRTGVRITIQEVVALSSTEAEYRSVSSCCQDISWLLELTNDFGLTLKGKLLCDNQGALSLLKNPLYQHRTRHIKLRLHWCRELFNAGHIQAEYVSTTNMMADIMTKSLPRQTHATHRASLGIQDVQD</sequence>
<comment type="caution">
    <text evidence="1">The sequence shown here is derived from an EMBL/GenBank/DDBJ whole genome shotgun (WGS) entry which is preliminary data.</text>
</comment>
<dbReference type="AlphaFoldDB" id="A0A9Q3F532"/>
<gene>
    <name evidence="1" type="ORF">O181_073671</name>
</gene>